<dbReference type="InterPro" id="IPR018680">
    <property type="entry name" value="DUF2164"/>
</dbReference>
<accession>A0A916QM15</accession>
<evidence type="ECO:0000313" key="1">
    <source>
        <dbReference type="EMBL" id="GFZ83399.1"/>
    </source>
</evidence>
<dbReference type="RefSeq" id="WP_068810719.1">
    <property type="nucleotide sequence ID" value="NZ_BMIY01000014.1"/>
</dbReference>
<dbReference type="AlphaFoldDB" id="A0A916QM15"/>
<evidence type="ECO:0000313" key="2">
    <source>
        <dbReference type="Proteomes" id="UP000627715"/>
    </source>
</evidence>
<dbReference type="EMBL" id="BMIY01000014">
    <property type="protein sequence ID" value="GFZ83399.1"/>
    <property type="molecule type" value="Genomic_DNA"/>
</dbReference>
<dbReference type="Proteomes" id="UP000627715">
    <property type="component" value="Unassembled WGS sequence"/>
</dbReference>
<dbReference type="Pfam" id="PF09932">
    <property type="entry name" value="DUF2164"/>
    <property type="match status" value="1"/>
</dbReference>
<sequence>MPDIELSREQTDHLVSKIKDYFEQELDQDIGGFEAEFLIQFLAREVGPYFYNRGLTDAQVLLNEKIEDLGYMLEEMHKVEAG</sequence>
<reference evidence="1" key="1">
    <citation type="journal article" date="2014" name="Int. J. Syst. Evol. Microbiol.">
        <title>Complete genome sequence of Corynebacterium casei LMG S-19264T (=DSM 44701T), isolated from a smear-ripened cheese.</title>
        <authorList>
            <consortium name="US DOE Joint Genome Institute (JGI-PGF)"/>
            <person name="Walter F."/>
            <person name="Albersmeier A."/>
            <person name="Kalinowski J."/>
            <person name="Ruckert C."/>
        </authorList>
    </citation>
    <scope>NUCLEOTIDE SEQUENCE</scope>
    <source>
        <strain evidence="1">CGMCC 1.15425</strain>
    </source>
</reference>
<protein>
    <recommendedName>
        <fullName evidence="3">DUF2164 domain-containing protein</fullName>
    </recommendedName>
</protein>
<comment type="caution">
    <text evidence="1">The sequence shown here is derived from an EMBL/GenBank/DDBJ whole genome shotgun (WGS) entry which is preliminary data.</text>
</comment>
<dbReference type="OrthoDB" id="6629495at2"/>
<evidence type="ECO:0008006" key="3">
    <source>
        <dbReference type="Google" id="ProtNLM"/>
    </source>
</evidence>
<name>A0A916QM15_9GAMM</name>
<gene>
    <name evidence="1" type="ORF">GCM10011403_28810</name>
</gene>
<keyword evidence="2" id="KW-1185">Reference proteome</keyword>
<organism evidence="1 2">
    <name type="scientific">Pseudohongiella nitratireducens</name>
    <dbReference type="NCBI Taxonomy" id="1768907"/>
    <lineage>
        <taxon>Bacteria</taxon>
        <taxon>Pseudomonadati</taxon>
        <taxon>Pseudomonadota</taxon>
        <taxon>Gammaproteobacteria</taxon>
        <taxon>Pseudomonadales</taxon>
        <taxon>Pseudohongiellaceae</taxon>
        <taxon>Pseudohongiella</taxon>
    </lineage>
</organism>
<reference evidence="1" key="2">
    <citation type="submission" date="2020-09" db="EMBL/GenBank/DDBJ databases">
        <authorList>
            <person name="Sun Q."/>
            <person name="Zhou Y."/>
        </authorList>
    </citation>
    <scope>NUCLEOTIDE SEQUENCE</scope>
    <source>
        <strain evidence="1">CGMCC 1.15425</strain>
    </source>
</reference>
<proteinExistence type="predicted"/>